<protein>
    <recommendedName>
        <fullName evidence="5">TRP C-terminal domain-containing protein</fullName>
    </recommendedName>
</protein>
<name>A0A150FXJ8_GONPE</name>
<feature type="transmembrane region" description="Helical" evidence="2">
    <location>
        <begin position="415"/>
        <end position="439"/>
    </location>
</feature>
<evidence type="ECO:0000256" key="2">
    <source>
        <dbReference type="SAM" id="Phobius"/>
    </source>
</evidence>
<feature type="transmembrane region" description="Helical" evidence="2">
    <location>
        <begin position="640"/>
        <end position="661"/>
    </location>
</feature>
<feature type="transmembrane region" description="Helical" evidence="2">
    <location>
        <begin position="315"/>
        <end position="339"/>
    </location>
</feature>
<dbReference type="Proteomes" id="UP000075714">
    <property type="component" value="Unassembled WGS sequence"/>
</dbReference>
<accession>A0A150FXJ8</accession>
<dbReference type="PANTHER" id="PTHR19862">
    <property type="entry name" value="WD REPEAT-CONTAINING PROTEIN 48"/>
    <property type="match status" value="1"/>
</dbReference>
<evidence type="ECO:0008006" key="5">
    <source>
        <dbReference type="Google" id="ProtNLM"/>
    </source>
</evidence>
<reference evidence="4" key="1">
    <citation type="journal article" date="2016" name="Nat. Commun.">
        <title>The Gonium pectorale genome demonstrates co-option of cell cycle regulation during the evolution of multicellularity.</title>
        <authorList>
            <person name="Hanschen E.R."/>
            <person name="Marriage T.N."/>
            <person name="Ferris P.J."/>
            <person name="Hamaji T."/>
            <person name="Toyoda A."/>
            <person name="Fujiyama A."/>
            <person name="Neme R."/>
            <person name="Noguchi H."/>
            <person name="Minakuchi Y."/>
            <person name="Suzuki M."/>
            <person name="Kawai-Toyooka H."/>
            <person name="Smith D.R."/>
            <person name="Sparks H."/>
            <person name="Anderson J."/>
            <person name="Bakaric R."/>
            <person name="Luria V."/>
            <person name="Karger A."/>
            <person name="Kirschner M.W."/>
            <person name="Durand P.M."/>
            <person name="Michod R.E."/>
            <person name="Nozaki H."/>
            <person name="Olson B.J."/>
        </authorList>
    </citation>
    <scope>NUCLEOTIDE SEQUENCE [LARGE SCALE GENOMIC DNA]</scope>
    <source>
        <strain evidence="4">NIES-2863</strain>
    </source>
</reference>
<dbReference type="AlphaFoldDB" id="A0A150FXJ8"/>
<proteinExistence type="predicted"/>
<feature type="compositionally biased region" description="Acidic residues" evidence="1">
    <location>
        <begin position="724"/>
        <end position="733"/>
    </location>
</feature>
<feature type="region of interest" description="Disordered" evidence="1">
    <location>
        <begin position="700"/>
        <end position="829"/>
    </location>
</feature>
<dbReference type="InterPro" id="IPR051246">
    <property type="entry name" value="WDR48"/>
</dbReference>
<feature type="transmembrane region" description="Helical" evidence="2">
    <location>
        <begin position="383"/>
        <end position="403"/>
    </location>
</feature>
<feature type="transmembrane region" description="Helical" evidence="2">
    <location>
        <begin position="605"/>
        <end position="628"/>
    </location>
</feature>
<feature type="compositionally biased region" description="Low complexity" evidence="1">
    <location>
        <begin position="746"/>
        <end position="790"/>
    </location>
</feature>
<sequence length="829" mass="89157">MDLRLQLLDALDQLATDGTLNATTAMALVTASLLDEDAAGAPPYANRTASPSPSPSCPAELLGPTSAFAFQGVATLRSLRLRALKGEYQLQLSVVSTRSLGGDVDPLSVRVTVPPCRVGQVPQDGGYLCDDCGPLTFSLWQDEEPLVGCAYPSAVDCQPCPLNAECPGGAVLVPAQGAWHSAANSSNAILCPNGEACRADDDEAQEALISCQQWWYGRPVGFNYSAFAESILANDSRPFPEAPGALPDGGYNASDPALCALWGLPADHPAAYMAKQCGEGYGGNLCATCTTVDGVSYATDGDFGCSPCYSRAASIAISAVSFAANVLASASTVLLTFIADYTEEEEMAVGDMVKVIIVHFQYFVIILRLNIEWPNPLVRLGNAFGALTGSFVQVYSPSCWLGLGATPAQKAAADVSYALISPLAVIATSVLCWLARYLLWNGAKRVPVQAALEIFGCYFLDTGEGPWPEFQQAAWRRGYWTRNMNQECYSGEHARLWVPIGAVCIVVVCIGIPLASFLIMFVNRQTLQSVDVVQTYGFLYRRYNDGLYYWQSITQVQTLLLVVVDVFGRVLPVYQKAVLLQMMLVLTMSMNAFMEPSKFPRLEALEFVSLAVLSLTISLGLFFVPQLGHVNPVGQSARTAIMVLIMAINLAAVLYMVYVIVQESRDDIAERLGAADQGVRRARSVVRRRVAALGRRLAEAGRRRRRREAGGGGSRRGSGRLNEEKEEEEEEGEKEGQRHEGGEVQPAQAPASACPSEPPSRVSPLPSPLPSVTAAAASASIARASPSLSAHVSRLSYEQQQQQQQQQQQSREHSATSAASVRLQVGGRS</sequence>
<feature type="transmembrane region" description="Helical" evidence="2">
    <location>
        <begin position="351"/>
        <end position="371"/>
    </location>
</feature>
<evidence type="ECO:0000256" key="1">
    <source>
        <dbReference type="SAM" id="MobiDB-lite"/>
    </source>
</evidence>
<dbReference type="GO" id="GO:0043130">
    <property type="term" value="F:ubiquitin binding"/>
    <property type="evidence" value="ECO:0007669"/>
    <property type="project" value="TreeGrafter"/>
</dbReference>
<keyword evidence="4" id="KW-1185">Reference proteome</keyword>
<feature type="transmembrane region" description="Helical" evidence="2">
    <location>
        <begin position="547"/>
        <end position="567"/>
    </location>
</feature>
<feature type="transmembrane region" description="Helical" evidence="2">
    <location>
        <begin position="496"/>
        <end position="522"/>
    </location>
</feature>
<comment type="caution">
    <text evidence="3">The sequence shown here is derived from an EMBL/GenBank/DDBJ whole genome shotgun (WGS) entry which is preliminary data.</text>
</comment>
<dbReference type="GO" id="GO:0000724">
    <property type="term" value="P:double-strand break repair via homologous recombination"/>
    <property type="evidence" value="ECO:0007669"/>
    <property type="project" value="TreeGrafter"/>
</dbReference>
<dbReference type="STRING" id="33097.A0A150FXJ8"/>
<feature type="compositionally biased region" description="Low complexity" evidence="1">
    <location>
        <begin position="799"/>
        <end position="809"/>
    </location>
</feature>
<feature type="transmembrane region" description="Helical" evidence="2">
    <location>
        <begin position="573"/>
        <end position="593"/>
    </location>
</feature>
<keyword evidence="2" id="KW-0812">Transmembrane</keyword>
<dbReference type="PANTHER" id="PTHR19862:SF14">
    <property type="entry name" value="WD REPEAT-CONTAINING PROTEIN 48"/>
    <property type="match status" value="1"/>
</dbReference>
<keyword evidence="2" id="KW-0472">Membrane</keyword>
<keyword evidence="2" id="KW-1133">Transmembrane helix</keyword>
<evidence type="ECO:0000313" key="4">
    <source>
        <dbReference type="Proteomes" id="UP000075714"/>
    </source>
</evidence>
<dbReference type="OrthoDB" id="547223at2759"/>
<dbReference type="EMBL" id="LSYV01000161">
    <property type="protein sequence ID" value="KXZ42329.1"/>
    <property type="molecule type" value="Genomic_DNA"/>
</dbReference>
<gene>
    <name evidence="3" type="ORF">GPECTOR_161g128</name>
</gene>
<evidence type="ECO:0000313" key="3">
    <source>
        <dbReference type="EMBL" id="KXZ42329.1"/>
    </source>
</evidence>
<organism evidence="3 4">
    <name type="scientific">Gonium pectorale</name>
    <name type="common">Green alga</name>
    <dbReference type="NCBI Taxonomy" id="33097"/>
    <lineage>
        <taxon>Eukaryota</taxon>
        <taxon>Viridiplantae</taxon>
        <taxon>Chlorophyta</taxon>
        <taxon>core chlorophytes</taxon>
        <taxon>Chlorophyceae</taxon>
        <taxon>CS clade</taxon>
        <taxon>Chlamydomonadales</taxon>
        <taxon>Volvocaceae</taxon>
        <taxon>Gonium</taxon>
    </lineage>
</organism>